<dbReference type="InterPro" id="IPR015897">
    <property type="entry name" value="CHK_kinase-like"/>
</dbReference>
<dbReference type="WBParaSite" id="HCON_00184600-00001">
    <property type="protein sequence ID" value="HCON_00184600-00001"/>
    <property type="gene ID" value="HCON_00184600"/>
</dbReference>
<evidence type="ECO:0000259" key="1">
    <source>
        <dbReference type="SMART" id="SM00587"/>
    </source>
</evidence>
<evidence type="ECO:0000313" key="3">
    <source>
        <dbReference type="WBParaSite" id="HCON_00184600-00001"/>
    </source>
</evidence>
<sequence length="396" mass="45925">MENGVVMTIDEKARVDALIRKCFPDVEDFEHSASYSLTFLSNKKSFWSKIARVFLHWKDDKLSAKYPRSVFIKIPHISDNVKGTDKSENYSDGSDAEALLKLTQYEVLWYERYGNDSIPNFPFPKFYAAESVTEPGTGIIAMEDLSERVKAMDLIPGFSYEQVERLMDALAGFHYHFISKKDQSWATEFNRVAEIEPEFQDLQYETALKFESICPEKFAGRIRAMEEHFSVEAGFNAHYSYKELDVPPVLVHFDLNPSNILWSSKSANPNELVAIIDFQLLHTGNFAEDIVRVLILSLSRHDRCMMTERFLKRYHDTLTRLSNGKPPFTLDKVYEAYDRIFLYACNFALFGLSIYHDMCEDLEKDEVRRVKFQNELIDRAYGVVIDAERLLFSQST</sequence>
<dbReference type="InterPro" id="IPR012877">
    <property type="entry name" value="Dhs-27"/>
</dbReference>
<dbReference type="Pfam" id="PF07914">
    <property type="entry name" value="DUF1679"/>
    <property type="match status" value="1"/>
</dbReference>
<dbReference type="InterPro" id="IPR011009">
    <property type="entry name" value="Kinase-like_dom_sf"/>
</dbReference>
<dbReference type="Gene3D" id="3.90.1200.10">
    <property type="match status" value="1"/>
</dbReference>
<dbReference type="InterPro" id="IPR052961">
    <property type="entry name" value="Oxido-Kinase-like_Enzymes"/>
</dbReference>
<organism evidence="2 3">
    <name type="scientific">Haemonchus contortus</name>
    <name type="common">Barber pole worm</name>
    <dbReference type="NCBI Taxonomy" id="6289"/>
    <lineage>
        <taxon>Eukaryota</taxon>
        <taxon>Metazoa</taxon>
        <taxon>Ecdysozoa</taxon>
        <taxon>Nematoda</taxon>
        <taxon>Chromadorea</taxon>
        <taxon>Rhabditida</taxon>
        <taxon>Rhabditina</taxon>
        <taxon>Rhabditomorpha</taxon>
        <taxon>Strongyloidea</taxon>
        <taxon>Trichostrongylidae</taxon>
        <taxon>Haemonchus</taxon>
    </lineage>
</organism>
<dbReference type="Proteomes" id="UP000025227">
    <property type="component" value="Unplaced"/>
</dbReference>
<evidence type="ECO:0000313" key="2">
    <source>
        <dbReference type="Proteomes" id="UP000025227"/>
    </source>
</evidence>
<keyword evidence="2" id="KW-1185">Reference proteome</keyword>
<dbReference type="SUPFAM" id="SSF56112">
    <property type="entry name" value="Protein kinase-like (PK-like)"/>
    <property type="match status" value="1"/>
</dbReference>
<protein>
    <submittedName>
        <fullName evidence="3">CHK domain-containing protein</fullName>
    </submittedName>
</protein>
<proteinExistence type="predicted"/>
<dbReference type="SMART" id="SM00587">
    <property type="entry name" value="CHK"/>
    <property type="match status" value="1"/>
</dbReference>
<dbReference type="PANTHER" id="PTHR23020:SF41">
    <property type="entry name" value="AMINOGLYCOSIDE PHOSPHOTRANSFERASE DOMAIN-CONTAINING PROTEIN"/>
    <property type="match status" value="1"/>
</dbReference>
<reference evidence="3" key="1">
    <citation type="submission" date="2020-12" db="UniProtKB">
        <authorList>
            <consortium name="WormBaseParasite"/>
        </authorList>
    </citation>
    <scope>IDENTIFICATION</scope>
    <source>
        <strain evidence="3">MHco3</strain>
    </source>
</reference>
<feature type="domain" description="CHK kinase-like" evidence="1">
    <location>
        <begin position="140"/>
        <end position="324"/>
    </location>
</feature>
<name>A0A7I4Z745_HAECO</name>
<dbReference type="OrthoDB" id="5914377at2759"/>
<dbReference type="PANTHER" id="PTHR23020">
    <property type="entry name" value="UNCHARACTERIZED NUCLEAR HORMONE RECEPTOR-RELATED"/>
    <property type="match status" value="1"/>
</dbReference>
<dbReference type="OMA" id="RIFLYAC"/>
<dbReference type="AlphaFoldDB" id="A0A7I4Z745"/>
<accession>A0A7I4Z745</accession>